<dbReference type="Proteomes" id="UP000789901">
    <property type="component" value="Unassembled WGS sequence"/>
</dbReference>
<protein>
    <submittedName>
        <fullName evidence="1">36723_t:CDS:1</fullName>
    </submittedName>
</protein>
<feature type="non-terminal residue" evidence="1">
    <location>
        <position position="62"/>
    </location>
</feature>
<sequence>YNINERKDIVEVIKDIKGTSVANIQPIVISKLKDETKQSWPNPKVSDYTIMNSSWKISLLSN</sequence>
<name>A0ABN7X3L9_GIGMA</name>
<dbReference type="EMBL" id="CAJVQB010087065">
    <property type="protein sequence ID" value="CAG8847306.1"/>
    <property type="molecule type" value="Genomic_DNA"/>
</dbReference>
<feature type="non-terminal residue" evidence="1">
    <location>
        <position position="1"/>
    </location>
</feature>
<keyword evidence="2" id="KW-1185">Reference proteome</keyword>
<organism evidence="1 2">
    <name type="scientific">Gigaspora margarita</name>
    <dbReference type="NCBI Taxonomy" id="4874"/>
    <lineage>
        <taxon>Eukaryota</taxon>
        <taxon>Fungi</taxon>
        <taxon>Fungi incertae sedis</taxon>
        <taxon>Mucoromycota</taxon>
        <taxon>Glomeromycotina</taxon>
        <taxon>Glomeromycetes</taxon>
        <taxon>Diversisporales</taxon>
        <taxon>Gigasporaceae</taxon>
        <taxon>Gigaspora</taxon>
    </lineage>
</organism>
<comment type="caution">
    <text evidence="1">The sequence shown here is derived from an EMBL/GenBank/DDBJ whole genome shotgun (WGS) entry which is preliminary data.</text>
</comment>
<reference evidence="1 2" key="1">
    <citation type="submission" date="2021-06" db="EMBL/GenBank/DDBJ databases">
        <authorList>
            <person name="Kallberg Y."/>
            <person name="Tangrot J."/>
            <person name="Rosling A."/>
        </authorList>
    </citation>
    <scope>NUCLEOTIDE SEQUENCE [LARGE SCALE GENOMIC DNA]</scope>
    <source>
        <strain evidence="1 2">120-4 pot B 10/14</strain>
    </source>
</reference>
<evidence type="ECO:0000313" key="1">
    <source>
        <dbReference type="EMBL" id="CAG8847306.1"/>
    </source>
</evidence>
<accession>A0ABN7X3L9</accession>
<evidence type="ECO:0000313" key="2">
    <source>
        <dbReference type="Proteomes" id="UP000789901"/>
    </source>
</evidence>
<gene>
    <name evidence="1" type="ORF">GMARGA_LOCUS38602</name>
</gene>
<proteinExistence type="predicted"/>